<sequence length="417" mass="43980">MGSTKCWLVISAFVVAAAAINIQRSNKEEYDTNIRTFNQDEYDGFEEDKYDHPESNNVTGLGGRKGKILFPFVSIVRFANTECATTNSMSGTCLARRECHNLNGTITGTCATRRGRCCVVSRSCGATTNVNNTYFTSPGYPAAYAGGPACSMIVNRCNANVCQLRIDFLDLVLAQPDGDGNCATDSISVTGGNTIVPLLCGDLTGQSIFVDFNGNTAVTIIVSATLATTFARRWNIKLVQLGCDCPGIAPNGCLQYYTGITGRINSFNYGTAANAVLSASLVTGTRQIVNMNYGICIRMEAGYCAIQYAQVAGDAFSFTLTGDVEGADNTVLGTTIGAVNGLNCLTDFVVIPNAVVAATALPAGTDRFCGLGFVPVQSGAKPFVLYVVTNANEGATAVSPPDIANRGFSLQYTQIAC</sequence>
<comment type="caution">
    <text evidence="1">The sequence shown here is derived from an EMBL/GenBank/DDBJ whole genome shotgun (WGS) entry which is preliminary data.</text>
</comment>
<proteinExistence type="predicted"/>
<dbReference type="EMBL" id="CM056777">
    <property type="protein sequence ID" value="KAJ8737701.1"/>
    <property type="molecule type" value="Genomic_DNA"/>
</dbReference>
<dbReference type="Proteomes" id="UP001231649">
    <property type="component" value="Chromosome 1"/>
</dbReference>
<evidence type="ECO:0000313" key="2">
    <source>
        <dbReference type="Proteomes" id="UP001231649"/>
    </source>
</evidence>
<organism evidence="1 2">
    <name type="scientific">Mythimna loreyi</name>
    <dbReference type="NCBI Taxonomy" id="667449"/>
    <lineage>
        <taxon>Eukaryota</taxon>
        <taxon>Metazoa</taxon>
        <taxon>Ecdysozoa</taxon>
        <taxon>Arthropoda</taxon>
        <taxon>Hexapoda</taxon>
        <taxon>Insecta</taxon>
        <taxon>Pterygota</taxon>
        <taxon>Neoptera</taxon>
        <taxon>Endopterygota</taxon>
        <taxon>Lepidoptera</taxon>
        <taxon>Glossata</taxon>
        <taxon>Ditrysia</taxon>
        <taxon>Noctuoidea</taxon>
        <taxon>Noctuidae</taxon>
        <taxon>Noctuinae</taxon>
        <taxon>Hadenini</taxon>
        <taxon>Mythimna</taxon>
    </lineage>
</organism>
<reference evidence="1" key="1">
    <citation type="submission" date="2023-03" db="EMBL/GenBank/DDBJ databases">
        <title>Chromosome-level genomes of two armyworms, Mythimna separata and Mythimna loreyi, provide insights into the biosynthesis and reception of sex pheromones.</title>
        <authorList>
            <person name="Zhao H."/>
        </authorList>
    </citation>
    <scope>NUCLEOTIDE SEQUENCE</scope>
    <source>
        <strain evidence="1">BeijingLab</strain>
    </source>
</reference>
<protein>
    <submittedName>
        <fullName evidence="1">Uncharacterized protein</fullName>
    </submittedName>
</protein>
<keyword evidence="2" id="KW-1185">Reference proteome</keyword>
<name>A0ACC2RC26_9NEOP</name>
<gene>
    <name evidence="1" type="ORF">PYW08_000296</name>
</gene>
<evidence type="ECO:0000313" key="1">
    <source>
        <dbReference type="EMBL" id="KAJ8737701.1"/>
    </source>
</evidence>
<accession>A0ACC2RC26</accession>